<dbReference type="HOGENOM" id="CLU_124338_1_1_9"/>
<organism evidence="1 2">
    <name type="scientific">Mahella australiensis (strain DSM 15567 / CIP 107919 / 50-1 BON)</name>
    <dbReference type="NCBI Taxonomy" id="697281"/>
    <lineage>
        <taxon>Bacteria</taxon>
        <taxon>Bacillati</taxon>
        <taxon>Bacillota</taxon>
        <taxon>Clostridia</taxon>
        <taxon>Thermoanaerobacterales</taxon>
        <taxon>Thermoanaerobacterales Family IV. Incertae Sedis</taxon>
        <taxon>Mahella</taxon>
    </lineage>
</organism>
<dbReference type="RefSeq" id="WP_013782453.1">
    <property type="nucleotide sequence ID" value="NC_015520.1"/>
</dbReference>
<keyword evidence="2" id="KW-1185">Reference proteome</keyword>
<accession>F4A0W5</accession>
<dbReference type="GO" id="GO:0006310">
    <property type="term" value="P:DNA recombination"/>
    <property type="evidence" value="ECO:0007669"/>
    <property type="project" value="InterPro"/>
</dbReference>
<dbReference type="GO" id="GO:0006281">
    <property type="term" value="P:DNA repair"/>
    <property type="evidence" value="ECO:0007669"/>
    <property type="project" value="InterPro"/>
</dbReference>
<dbReference type="EMBL" id="CP002360">
    <property type="protein sequence ID" value="AEE98042.1"/>
    <property type="molecule type" value="Genomic_DNA"/>
</dbReference>
<evidence type="ECO:0000313" key="1">
    <source>
        <dbReference type="EMBL" id="AEE98042.1"/>
    </source>
</evidence>
<dbReference type="InterPro" id="IPR008822">
    <property type="entry name" value="Endonuclease_RusA-like"/>
</dbReference>
<dbReference type="OrthoDB" id="1443745at2"/>
<protein>
    <submittedName>
        <fullName evidence="1">Endodeoxyribonuclease RusA</fullName>
    </submittedName>
</protein>
<gene>
    <name evidence="1" type="ordered locus">Mahau_2921</name>
</gene>
<dbReference type="Proteomes" id="UP000008457">
    <property type="component" value="Chromosome"/>
</dbReference>
<dbReference type="Pfam" id="PF05866">
    <property type="entry name" value="RusA"/>
    <property type="match status" value="1"/>
</dbReference>
<proteinExistence type="predicted"/>
<dbReference type="STRING" id="697281.Mahau_2921"/>
<evidence type="ECO:0000313" key="2">
    <source>
        <dbReference type="Proteomes" id="UP000008457"/>
    </source>
</evidence>
<dbReference type="KEGG" id="mas:Mahau_2921"/>
<dbReference type="Gene3D" id="3.30.1330.70">
    <property type="entry name" value="Holliday junction resolvase RusA"/>
    <property type="match status" value="1"/>
</dbReference>
<dbReference type="SUPFAM" id="SSF103084">
    <property type="entry name" value="Holliday junction resolvase RusA"/>
    <property type="match status" value="1"/>
</dbReference>
<sequence>MRYHIIIPGRPVPKGRPRLGKNGNVYTPRKTREYETFVGWKTREVIKEPLVGDVAMDIKVYIKSQCGDLDNLEKAILDGMNGIAYKDDKQVTVLAIRRLRDKSERVEIELWEVAE</sequence>
<name>F4A0W5_MAHA5</name>
<dbReference type="eggNOG" id="COG4570">
    <property type="taxonomic scope" value="Bacteria"/>
</dbReference>
<dbReference type="GO" id="GO:0000287">
    <property type="term" value="F:magnesium ion binding"/>
    <property type="evidence" value="ECO:0007669"/>
    <property type="project" value="InterPro"/>
</dbReference>
<reference evidence="1 2" key="2">
    <citation type="journal article" date="2011" name="Stand. Genomic Sci.">
        <title>Complete genome sequence of Mahella australiensis type strain (50-1 BON).</title>
        <authorList>
            <person name="Sikorski J."/>
            <person name="Teshima H."/>
            <person name="Nolan M."/>
            <person name="Lucas S."/>
            <person name="Hammon N."/>
            <person name="Deshpande S."/>
            <person name="Cheng J.F."/>
            <person name="Pitluck S."/>
            <person name="Liolios K."/>
            <person name="Pagani I."/>
            <person name="Ivanova N."/>
            <person name="Huntemann M."/>
            <person name="Mavromatis K."/>
            <person name="Ovchinikova G."/>
            <person name="Pati A."/>
            <person name="Tapia R."/>
            <person name="Han C."/>
            <person name="Goodwin L."/>
            <person name="Chen A."/>
            <person name="Palaniappan K."/>
            <person name="Land M."/>
            <person name="Hauser L."/>
            <person name="Ngatchou-Djao O.D."/>
            <person name="Rohde M."/>
            <person name="Pukall R."/>
            <person name="Spring S."/>
            <person name="Abt B."/>
            <person name="Goker M."/>
            <person name="Detter J.C."/>
            <person name="Woyke T."/>
            <person name="Bristow J."/>
            <person name="Markowitz V."/>
            <person name="Hugenholtz P."/>
            <person name="Eisen J.A."/>
            <person name="Kyrpides N.C."/>
            <person name="Klenk H.P."/>
            <person name="Lapidus A."/>
        </authorList>
    </citation>
    <scope>NUCLEOTIDE SEQUENCE [LARGE SCALE GENOMIC DNA]</scope>
    <source>
        <strain evidence="2">DSM 15567 / CIP 107919 / 50-1 BON</strain>
    </source>
</reference>
<dbReference type="AlphaFoldDB" id="F4A0W5"/>
<reference evidence="2" key="1">
    <citation type="submission" date="2010-11" db="EMBL/GenBank/DDBJ databases">
        <title>The complete genome of Mahella australiensis DSM 15567.</title>
        <authorList>
            <consortium name="US DOE Joint Genome Institute (JGI-PGF)"/>
            <person name="Lucas S."/>
            <person name="Copeland A."/>
            <person name="Lapidus A."/>
            <person name="Bruce D."/>
            <person name="Goodwin L."/>
            <person name="Pitluck S."/>
            <person name="Kyrpides N."/>
            <person name="Mavromatis K."/>
            <person name="Pagani I."/>
            <person name="Ivanova N."/>
            <person name="Teshima H."/>
            <person name="Brettin T."/>
            <person name="Detter J.C."/>
            <person name="Han C."/>
            <person name="Tapia R."/>
            <person name="Land M."/>
            <person name="Hauser L."/>
            <person name="Markowitz V."/>
            <person name="Cheng J.-F."/>
            <person name="Hugenholtz P."/>
            <person name="Woyke T."/>
            <person name="Wu D."/>
            <person name="Spring S."/>
            <person name="Pukall R."/>
            <person name="Steenblock K."/>
            <person name="Schneider S."/>
            <person name="Klenk H.-P."/>
            <person name="Eisen J.A."/>
        </authorList>
    </citation>
    <scope>NUCLEOTIDE SEQUENCE [LARGE SCALE GENOMIC DNA]</scope>
    <source>
        <strain evidence="2">DSM 15567 / CIP 107919 / 50-1 BON</strain>
    </source>
</reference>
<dbReference type="InterPro" id="IPR036614">
    <property type="entry name" value="RusA-like_sf"/>
</dbReference>